<proteinExistence type="predicted"/>
<sequence>MIKQYKLVQFTDLTSITYEDRSVIYNLFATLNLYHIDHNKYRRVLDIPLKDEYPNYIFDFITSIDTPFKDVKKFIEGNFPITMEQLLISLKLQGIFTGVVDFYLMDSGLSIEDIEVLNLESDRIQQ</sequence>
<comment type="caution">
    <text evidence="1">The sequence shown here is derived from an EMBL/GenBank/DDBJ whole genome shotgun (WGS) entry which is preliminary data.</text>
</comment>
<evidence type="ECO:0000313" key="2">
    <source>
        <dbReference type="Proteomes" id="UP000448867"/>
    </source>
</evidence>
<dbReference type="Proteomes" id="UP000448867">
    <property type="component" value="Unassembled WGS sequence"/>
</dbReference>
<accession>A0A7X2J133</accession>
<name>A0A7X2J133_9BACI</name>
<gene>
    <name evidence="1" type="ORF">GJU40_11690</name>
</gene>
<evidence type="ECO:0000313" key="1">
    <source>
        <dbReference type="EMBL" id="MRX72808.1"/>
    </source>
</evidence>
<organism evidence="1 2">
    <name type="scientific">Metabacillus lacus</name>
    <dbReference type="NCBI Taxonomy" id="1983721"/>
    <lineage>
        <taxon>Bacteria</taxon>
        <taxon>Bacillati</taxon>
        <taxon>Bacillota</taxon>
        <taxon>Bacilli</taxon>
        <taxon>Bacillales</taxon>
        <taxon>Bacillaceae</taxon>
        <taxon>Metabacillus</taxon>
    </lineage>
</organism>
<protein>
    <submittedName>
        <fullName evidence="1">Uncharacterized protein</fullName>
    </submittedName>
</protein>
<keyword evidence="2" id="KW-1185">Reference proteome</keyword>
<dbReference type="AlphaFoldDB" id="A0A7X2J133"/>
<dbReference type="EMBL" id="WKKI01000021">
    <property type="protein sequence ID" value="MRX72808.1"/>
    <property type="molecule type" value="Genomic_DNA"/>
</dbReference>
<dbReference type="RefSeq" id="WP_154307964.1">
    <property type="nucleotide sequence ID" value="NZ_WKKI01000021.1"/>
</dbReference>
<reference evidence="1 2" key="1">
    <citation type="submission" date="2019-11" db="EMBL/GenBank/DDBJ databases">
        <title>Bacillus lacus genome.</title>
        <authorList>
            <person name="Allen C.J."/>
            <person name="Newman J.D."/>
        </authorList>
    </citation>
    <scope>NUCLEOTIDE SEQUENCE [LARGE SCALE GENOMIC DNA]</scope>
    <source>
        <strain evidence="1 2">KCTC 33946</strain>
    </source>
</reference>